<dbReference type="RefSeq" id="WP_286336257.1">
    <property type="nucleotide sequence ID" value="NZ_AP027370.1"/>
</dbReference>
<keyword evidence="3" id="KW-1185">Reference proteome</keyword>
<keyword evidence="1" id="KW-0812">Transmembrane</keyword>
<dbReference type="Pfam" id="PF19610">
    <property type="entry name" value="DUF6115"/>
    <property type="match status" value="1"/>
</dbReference>
<proteinExistence type="predicted"/>
<dbReference type="EMBL" id="AP027370">
    <property type="protein sequence ID" value="BDY13300.1"/>
    <property type="molecule type" value="Genomic_DNA"/>
</dbReference>
<protein>
    <recommendedName>
        <fullName evidence="4">Periplasmic protein</fullName>
    </recommendedName>
</protein>
<keyword evidence="1" id="KW-1133">Transmembrane helix</keyword>
<reference evidence="2 3" key="1">
    <citation type="submission" date="2023-03" db="EMBL/GenBank/DDBJ databases">
        <title>Description of Hydrogenimonas sp. ISO32.</title>
        <authorList>
            <person name="Mino S."/>
            <person name="Fukazawa S."/>
            <person name="Sawabe T."/>
        </authorList>
    </citation>
    <scope>NUCLEOTIDE SEQUENCE [LARGE SCALE GENOMIC DNA]</scope>
    <source>
        <strain evidence="2 3">ISO32</strain>
    </source>
</reference>
<sequence length="170" mass="19274">MNETVLMIAGLAGVMLITLIYMAIKDKETGRKLAMMEAGIDSVNQEIFKLSRTVDMFQKKVMRELDELSQQTIELEIDERVIGQKLQPLALQVQHLQEQIDKIRTELQERVERLDGKVRQVTFAAEHAAPDEQKILQLHAQGLDSASIAKQLRLGKGEVELVLKFSKIHA</sequence>
<evidence type="ECO:0000313" key="3">
    <source>
        <dbReference type="Proteomes" id="UP001321445"/>
    </source>
</evidence>
<evidence type="ECO:0000256" key="1">
    <source>
        <dbReference type="SAM" id="Phobius"/>
    </source>
</evidence>
<feature type="transmembrane region" description="Helical" evidence="1">
    <location>
        <begin position="6"/>
        <end position="24"/>
    </location>
</feature>
<dbReference type="Proteomes" id="UP001321445">
    <property type="component" value="Chromosome"/>
</dbReference>
<name>A0ABM8FNH1_9BACT</name>
<dbReference type="InterPro" id="IPR046118">
    <property type="entry name" value="DUF6115"/>
</dbReference>
<evidence type="ECO:0008006" key="4">
    <source>
        <dbReference type="Google" id="ProtNLM"/>
    </source>
</evidence>
<gene>
    <name evidence="2" type="ORF">HCR_16120</name>
</gene>
<keyword evidence="1" id="KW-0472">Membrane</keyword>
<organism evidence="2 3">
    <name type="scientific">Hydrogenimonas cancrithermarum</name>
    <dbReference type="NCBI Taxonomy" id="2993563"/>
    <lineage>
        <taxon>Bacteria</taxon>
        <taxon>Pseudomonadati</taxon>
        <taxon>Campylobacterota</taxon>
        <taxon>Epsilonproteobacteria</taxon>
        <taxon>Campylobacterales</taxon>
        <taxon>Hydrogenimonadaceae</taxon>
        <taxon>Hydrogenimonas</taxon>
    </lineage>
</organism>
<evidence type="ECO:0000313" key="2">
    <source>
        <dbReference type="EMBL" id="BDY13300.1"/>
    </source>
</evidence>
<accession>A0ABM8FNH1</accession>